<comment type="caution">
    <text evidence="2">The sequence shown here is derived from an EMBL/GenBank/DDBJ whole genome shotgun (WGS) entry which is preliminary data.</text>
</comment>
<dbReference type="RefSeq" id="WP_194537884.1">
    <property type="nucleotide sequence ID" value="NZ_JACEFB010000006.1"/>
</dbReference>
<dbReference type="EMBL" id="JACEFB010000006">
    <property type="protein sequence ID" value="MBA2226440.1"/>
    <property type="molecule type" value="Genomic_DNA"/>
</dbReference>
<gene>
    <name evidence="2" type="ORF">H0921_09740</name>
</gene>
<dbReference type="InterPro" id="IPR005074">
    <property type="entry name" value="Peptidase_C39"/>
</dbReference>
<dbReference type="Gene3D" id="3.90.70.10">
    <property type="entry name" value="Cysteine proteinases"/>
    <property type="match status" value="1"/>
</dbReference>
<keyword evidence="3" id="KW-1185">Reference proteome</keyword>
<dbReference type="Pfam" id="PF03412">
    <property type="entry name" value="Peptidase_C39"/>
    <property type="match status" value="1"/>
</dbReference>
<sequence length="197" mass="21786">MTGAAGIHTRAIAFQSKHILPSKTSFSSFLGFVTVTLLAVTPSTIARADDNFLTQASGPYCGLYCVYITLNSYNIPVDFEKFLDQKYISSWEGSTMEQLKLLVEDHGAYAIPMEGLSISSLRASQHPMILHVKRPGPGSPYAHWLLFLGVDGNHAWIVDPPLEKQRLPLADLLAIWDGTGLIISPQPFSPTWIRLWS</sequence>
<name>A0A7V8VE89_9BACT</name>
<dbReference type="GO" id="GO:0005524">
    <property type="term" value="F:ATP binding"/>
    <property type="evidence" value="ECO:0007669"/>
    <property type="project" value="InterPro"/>
</dbReference>
<dbReference type="GO" id="GO:0016020">
    <property type="term" value="C:membrane"/>
    <property type="evidence" value="ECO:0007669"/>
    <property type="project" value="InterPro"/>
</dbReference>
<evidence type="ECO:0000313" key="3">
    <source>
        <dbReference type="Proteomes" id="UP000542342"/>
    </source>
</evidence>
<dbReference type="GO" id="GO:0006508">
    <property type="term" value="P:proteolysis"/>
    <property type="evidence" value="ECO:0007669"/>
    <property type="project" value="InterPro"/>
</dbReference>
<evidence type="ECO:0000259" key="1">
    <source>
        <dbReference type="PROSITE" id="PS50990"/>
    </source>
</evidence>
<dbReference type="AlphaFoldDB" id="A0A7V8VE89"/>
<dbReference type="PROSITE" id="PS50990">
    <property type="entry name" value="PEPTIDASE_C39"/>
    <property type="match status" value="1"/>
</dbReference>
<protein>
    <recommendedName>
        <fullName evidence="1">Peptidase C39 domain-containing protein</fullName>
    </recommendedName>
</protein>
<dbReference type="Proteomes" id="UP000542342">
    <property type="component" value="Unassembled WGS sequence"/>
</dbReference>
<proteinExistence type="predicted"/>
<feature type="domain" description="Peptidase C39" evidence="1">
    <location>
        <begin position="55"/>
        <end position="183"/>
    </location>
</feature>
<accession>A0A7V8VE89</accession>
<dbReference type="GO" id="GO:0008233">
    <property type="term" value="F:peptidase activity"/>
    <property type="evidence" value="ECO:0007669"/>
    <property type="project" value="InterPro"/>
</dbReference>
<reference evidence="2 3" key="1">
    <citation type="submission" date="2020-07" db="EMBL/GenBank/DDBJ databases">
        <title>Thermogemmata thermophila gen. nov., sp. nov., a novel moderate thermophilic planctomycete from a Kamchatka hot spring.</title>
        <authorList>
            <person name="Elcheninov A.G."/>
            <person name="Podosokorskaya O.A."/>
            <person name="Kovaleva O.L."/>
            <person name="Novikov A."/>
            <person name="Bonch-Osmolovskaya E.A."/>
            <person name="Toshchakov S.V."/>
            <person name="Kublanov I.V."/>
        </authorList>
    </citation>
    <scope>NUCLEOTIDE SEQUENCE [LARGE SCALE GENOMIC DNA]</scope>
    <source>
        <strain evidence="2 3">2918</strain>
    </source>
</reference>
<organism evidence="2 3">
    <name type="scientific">Thermogemmata fonticola</name>
    <dbReference type="NCBI Taxonomy" id="2755323"/>
    <lineage>
        <taxon>Bacteria</taxon>
        <taxon>Pseudomonadati</taxon>
        <taxon>Planctomycetota</taxon>
        <taxon>Planctomycetia</taxon>
        <taxon>Gemmatales</taxon>
        <taxon>Gemmataceae</taxon>
        <taxon>Thermogemmata</taxon>
    </lineage>
</organism>
<evidence type="ECO:0000313" key="2">
    <source>
        <dbReference type="EMBL" id="MBA2226440.1"/>
    </source>
</evidence>